<dbReference type="RefSeq" id="XP_008817283.1">
    <property type="nucleotide sequence ID" value="XM_008819061.1"/>
</dbReference>
<feature type="compositionally biased region" description="Basic and acidic residues" evidence="1">
    <location>
        <begin position="59"/>
        <end position="68"/>
    </location>
</feature>
<evidence type="ECO:0000256" key="1">
    <source>
        <dbReference type="SAM" id="MobiDB-lite"/>
    </source>
</evidence>
<protein>
    <submittedName>
        <fullName evidence="2">Uncharacterized protein</fullName>
    </submittedName>
</protein>
<dbReference type="EMBL" id="KI965473">
    <property type="protein sequence ID" value="EUD66274.1"/>
    <property type="molecule type" value="Genomic_DNA"/>
</dbReference>
<dbReference type="VEuPathDB" id="PlasmoDB:C922_03469"/>
<gene>
    <name evidence="2" type="ORF">C922_03469</name>
</gene>
<dbReference type="GeneID" id="20038743"/>
<dbReference type="Proteomes" id="UP000030640">
    <property type="component" value="Unassembled WGS sequence"/>
</dbReference>
<proteinExistence type="predicted"/>
<accession>W7AB29</accession>
<evidence type="ECO:0000313" key="2">
    <source>
        <dbReference type="EMBL" id="EUD66274.1"/>
    </source>
</evidence>
<keyword evidence="3" id="KW-1185">Reference proteome</keyword>
<feature type="compositionally biased region" description="Basic and acidic residues" evidence="1">
    <location>
        <begin position="33"/>
        <end position="42"/>
    </location>
</feature>
<dbReference type="AlphaFoldDB" id="W7AB29"/>
<evidence type="ECO:0000313" key="3">
    <source>
        <dbReference type="Proteomes" id="UP000030640"/>
    </source>
</evidence>
<sequence length="81" mass="9490">MVELMNPSIFLSPFDVRDFKRINFDVLRLSQEGDERRHKIEYHNSGGDESSDKRSRKNSTLEKSERRSRGCPQGPEHLNND</sequence>
<reference evidence="2 3" key="1">
    <citation type="submission" date="2013-02" db="EMBL/GenBank/DDBJ databases">
        <title>The Genome Sequence of Plasmodium inui San Antonio 1.</title>
        <authorList>
            <consortium name="The Broad Institute Genome Sequencing Platform"/>
            <consortium name="The Broad Institute Genome Sequencing Center for Infectious Disease"/>
            <person name="Neafsey D."/>
            <person name="Cheeseman I."/>
            <person name="Volkman S."/>
            <person name="Adams J."/>
            <person name="Walker B."/>
            <person name="Young S.K."/>
            <person name="Zeng Q."/>
            <person name="Gargeya S."/>
            <person name="Fitzgerald M."/>
            <person name="Haas B."/>
            <person name="Abouelleil A."/>
            <person name="Alvarado L."/>
            <person name="Arachchi H.M."/>
            <person name="Berlin A.M."/>
            <person name="Chapman S.B."/>
            <person name="Dewar J."/>
            <person name="Goldberg J."/>
            <person name="Griggs A."/>
            <person name="Gujja S."/>
            <person name="Hansen M."/>
            <person name="Howarth C."/>
            <person name="Imamovic A."/>
            <person name="Larimer J."/>
            <person name="McCowan C."/>
            <person name="Murphy C."/>
            <person name="Neiman D."/>
            <person name="Pearson M."/>
            <person name="Priest M."/>
            <person name="Roberts A."/>
            <person name="Saif S."/>
            <person name="Shea T."/>
            <person name="Sisk P."/>
            <person name="Sykes S."/>
            <person name="Wortman J."/>
            <person name="Nusbaum C."/>
            <person name="Birren B."/>
        </authorList>
    </citation>
    <scope>NUCLEOTIDE SEQUENCE [LARGE SCALE GENOMIC DNA]</scope>
    <source>
        <strain evidence="2 3">San Antonio 1</strain>
    </source>
</reference>
<name>W7AB29_9APIC</name>
<feature type="region of interest" description="Disordered" evidence="1">
    <location>
        <begin position="33"/>
        <end position="81"/>
    </location>
</feature>
<organism evidence="2 3">
    <name type="scientific">Plasmodium inui San Antonio 1</name>
    <dbReference type="NCBI Taxonomy" id="1237626"/>
    <lineage>
        <taxon>Eukaryota</taxon>
        <taxon>Sar</taxon>
        <taxon>Alveolata</taxon>
        <taxon>Apicomplexa</taxon>
        <taxon>Aconoidasida</taxon>
        <taxon>Haemosporida</taxon>
        <taxon>Plasmodiidae</taxon>
        <taxon>Plasmodium</taxon>
        <taxon>Plasmodium (Plasmodium)</taxon>
    </lineage>
</organism>